<keyword evidence="12" id="KW-1185">Reference proteome</keyword>
<dbReference type="Proteomes" id="UP000249818">
    <property type="component" value="Chromosome BARAN1"/>
</dbReference>
<evidence type="ECO:0000256" key="9">
    <source>
        <dbReference type="ARBA" id="ARBA00023136"/>
    </source>
</evidence>
<keyword evidence="4" id="KW-1003">Cell membrane</keyword>
<dbReference type="InterPro" id="IPR003849">
    <property type="entry name" value="Preprotein_translocase_YajC"/>
</dbReference>
<accession>A0A2X3MKL3</accession>
<keyword evidence="8" id="KW-0811">Translocation</keyword>
<dbReference type="NCBIfam" id="TIGR00739">
    <property type="entry name" value="yajC"/>
    <property type="match status" value="1"/>
</dbReference>
<evidence type="ECO:0000256" key="3">
    <source>
        <dbReference type="ARBA" id="ARBA00022448"/>
    </source>
</evidence>
<sequence>MIAYAQTGTETTTQSMITLVVMLVAFAAIFYFLLIRPQRRHQKEHRDLLGSLKRGDRVVTAGGILGTIEDISEDSVLLAVEDGKIRLSKGSIVDKVRK</sequence>
<evidence type="ECO:0000256" key="1">
    <source>
        <dbReference type="ARBA" id="ARBA00004162"/>
    </source>
</evidence>
<evidence type="ECO:0000256" key="8">
    <source>
        <dbReference type="ARBA" id="ARBA00023010"/>
    </source>
</evidence>
<dbReference type="PANTHER" id="PTHR33909">
    <property type="entry name" value="SEC TRANSLOCON ACCESSORY COMPLEX SUBUNIT YAJC"/>
    <property type="match status" value="1"/>
</dbReference>
<dbReference type="PRINTS" id="PR01853">
    <property type="entry name" value="YAJCTRNLCASE"/>
</dbReference>
<evidence type="ECO:0000256" key="7">
    <source>
        <dbReference type="ARBA" id="ARBA00022989"/>
    </source>
</evidence>
<dbReference type="EMBL" id="LS483254">
    <property type="protein sequence ID" value="SQD92424.1"/>
    <property type="molecule type" value="Genomic_DNA"/>
</dbReference>
<name>A0A2X3MKL3_9BACT</name>
<dbReference type="KEGG" id="bana:BARAN1_0399"/>
<dbReference type="RefSeq" id="WP_231944282.1">
    <property type="nucleotide sequence ID" value="NZ_LS483254.1"/>
</dbReference>
<evidence type="ECO:0000256" key="5">
    <source>
        <dbReference type="ARBA" id="ARBA00022692"/>
    </source>
</evidence>
<keyword evidence="3" id="KW-0813">Transport</keyword>
<keyword evidence="7 10" id="KW-1133">Transmembrane helix</keyword>
<dbReference type="PANTHER" id="PTHR33909:SF1">
    <property type="entry name" value="SEC TRANSLOCON ACCESSORY COMPLEX SUBUNIT YAJC"/>
    <property type="match status" value="1"/>
</dbReference>
<evidence type="ECO:0000256" key="6">
    <source>
        <dbReference type="ARBA" id="ARBA00022927"/>
    </source>
</evidence>
<dbReference type="GO" id="GO:0015031">
    <property type="term" value="P:protein transport"/>
    <property type="evidence" value="ECO:0007669"/>
    <property type="project" value="UniProtKB-KW"/>
</dbReference>
<evidence type="ECO:0000256" key="4">
    <source>
        <dbReference type="ARBA" id="ARBA00022475"/>
    </source>
</evidence>
<comment type="similarity">
    <text evidence="2">Belongs to the YajC family.</text>
</comment>
<dbReference type="AlphaFoldDB" id="A0A2X3MKL3"/>
<evidence type="ECO:0000256" key="2">
    <source>
        <dbReference type="ARBA" id="ARBA00006742"/>
    </source>
</evidence>
<evidence type="ECO:0000313" key="11">
    <source>
        <dbReference type="EMBL" id="SQD92424.1"/>
    </source>
</evidence>
<comment type="subcellular location">
    <subcellularLocation>
        <location evidence="1">Cell membrane</location>
        <topology evidence="1">Single-pass membrane protein</topology>
    </subcellularLocation>
</comment>
<keyword evidence="5 10" id="KW-0812">Transmembrane</keyword>
<organism evidence="11 12">
    <name type="scientific">Candidatus Bipolaricaulis anaerobius</name>
    <dbReference type="NCBI Taxonomy" id="2026885"/>
    <lineage>
        <taxon>Bacteria</taxon>
        <taxon>Candidatus Bipolaricaulota</taxon>
        <taxon>Candidatus Bipolaricaulia</taxon>
        <taxon>Candidatus Bipolaricaulales</taxon>
        <taxon>Candidatus Bipolaricaulaceae</taxon>
        <taxon>Candidatus Bipolaricaulis</taxon>
    </lineage>
</organism>
<dbReference type="SMART" id="SM01323">
    <property type="entry name" value="YajC"/>
    <property type="match status" value="1"/>
</dbReference>
<protein>
    <submittedName>
        <fullName evidence="11">Preprotein translocase, YajC subunit</fullName>
    </submittedName>
</protein>
<dbReference type="Pfam" id="PF02699">
    <property type="entry name" value="YajC"/>
    <property type="match status" value="1"/>
</dbReference>
<keyword evidence="9 10" id="KW-0472">Membrane</keyword>
<dbReference type="GO" id="GO:0005886">
    <property type="term" value="C:plasma membrane"/>
    <property type="evidence" value="ECO:0007669"/>
    <property type="project" value="UniProtKB-SubCell"/>
</dbReference>
<evidence type="ECO:0000256" key="10">
    <source>
        <dbReference type="SAM" id="Phobius"/>
    </source>
</evidence>
<feature type="transmembrane region" description="Helical" evidence="10">
    <location>
        <begin position="16"/>
        <end position="35"/>
    </location>
</feature>
<keyword evidence="6" id="KW-0653">Protein transport</keyword>
<proteinExistence type="inferred from homology"/>
<evidence type="ECO:0000313" key="12">
    <source>
        <dbReference type="Proteomes" id="UP000249818"/>
    </source>
</evidence>
<gene>
    <name evidence="11" type="primary">YajC</name>
    <name evidence="11" type="ORF">BARAN1_0399</name>
</gene>
<reference evidence="12" key="1">
    <citation type="submission" date="2018-05" db="EMBL/GenBank/DDBJ databases">
        <authorList>
            <person name="Hao L."/>
        </authorList>
    </citation>
    <scope>NUCLEOTIDE SEQUENCE [LARGE SCALE GENOMIC DNA]</scope>
</reference>